<sequence>MAAQASALFARYDVPVTHELFDPHGFAEIPAEHPFQGLGRNRTLAEQAGQPGNRLVVDGARGAAQAFTQCVETQATERQYQRQKTVLSIGFVQDRQAVFLPGTIKMADRAVGEQIEKGASGFVFLESGLTDDLLGVVDRQGTVDPQHSHETGG</sequence>
<dbReference type="AlphaFoldDB" id="A0A645HTY3"/>
<gene>
    <name evidence="1" type="ORF">SDC9_189487</name>
</gene>
<comment type="caution">
    <text evidence="1">The sequence shown here is derived from an EMBL/GenBank/DDBJ whole genome shotgun (WGS) entry which is preliminary data.</text>
</comment>
<dbReference type="EMBL" id="VSSQ01099293">
    <property type="protein sequence ID" value="MPN41932.1"/>
    <property type="molecule type" value="Genomic_DNA"/>
</dbReference>
<proteinExistence type="predicted"/>
<accession>A0A645HTY3</accession>
<evidence type="ECO:0000313" key="1">
    <source>
        <dbReference type="EMBL" id="MPN41932.1"/>
    </source>
</evidence>
<reference evidence="1" key="1">
    <citation type="submission" date="2019-08" db="EMBL/GenBank/DDBJ databases">
        <authorList>
            <person name="Kucharzyk K."/>
            <person name="Murdoch R.W."/>
            <person name="Higgins S."/>
            <person name="Loffler F."/>
        </authorList>
    </citation>
    <scope>NUCLEOTIDE SEQUENCE</scope>
</reference>
<protein>
    <submittedName>
        <fullName evidence="1">Uncharacterized protein</fullName>
    </submittedName>
</protein>
<organism evidence="1">
    <name type="scientific">bioreactor metagenome</name>
    <dbReference type="NCBI Taxonomy" id="1076179"/>
    <lineage>
        <taxon>unclassified sequences</taxon>
        <taxon>metagenomes</taxon>
        <taxon>ecological metagenomes</taxon>
    </lineage>
</organism>
<name>A0A645HTY3_9ZZZZ</name>